<evidence type="ECO:0000313" key="3">
    <source>
        <dbReference type="Proteomes" id="UP000218334"/>
    </source>
</evidence>
<organism evidence="2 3">
    <name type="scientific">Armillaria solidipes</name>
    <dbReference type="NCBI Taxonomy" id="1076256"/>
    <lineage>
        <taxon>Eukaryota</taxon>
        <taxon>Fungi</taxon>
        <taxon>Dikarya</taxon>
        <taxon>Basidiomycota</taxon>
        <taxon>Agaricomycotina</taxon>
        <taxon>Agaricomycetes</taxon>
        <taxon>Agaricomycetidae</taxon>
        <taxon>Agaricales</taxon>
        <taxon>Marasmiineae</taxon>
        <taxon>Physalacriaceae</taxon>
        <taxon>Armillaria</taxon>
    </lineage>
</organism>
<dbReference type="Proteomes" id="UP000218334">
    <property type="component" value="Unassembled WGS sequence"/>
</dbReference>
<protein>
    <submittedName>
        <fullName evidence="2">Uncharacterized protein</fullName>
    </submittedName>
</protein>
<evidence type="ECO:0000256" key="1">
    <source>
        <dbReference type="SAM" id="MobiDB-lite"/>
    </source>
</evidence>
<proteinExistence type="predicted"/>
<feature type="region of interest" description="Disordered" evidence="1">
    <location>
        <begin position="154"/>
        <end position="179"/>
    </location>
</feature>
<reference evidence="3" key="1">
    <citation type="journal article" date="2017" name="Nat. Ecol. Evol.">
        <title>Genome expansion and lineage-specific genetic innovations in the forest pathogenic fungi Armillaria.</title>
        <authorList>
            <person name="Sipos G."/>
            <person name="Prasanna A.N."/>
            <person name="Walter M.C."/>
            <person name="O'Connor E."/>
            <person name="Balint B."/>
            <person name="Krizsan K."/>
            <person name="Kiss B."/>
            <person name="Hess J."/>
            <person name="Varga T."/>
            <person name="Slot J."/>
            <person name="Riley R."/>
            <person name="Boka B."/>
            <person name="Rigling D."/>
            <person name="Barry K."/>
            <person name="Lee J."/>
            <person name="Mihaltcheva S."/>
            <person name="LaButti K."/>
            <person name="Lipzen A."/>
            <person name="Waldron R."/>
            <person name="Moloney N.M."/>
            <person name="Sperisen C."/>
            <person name="Kredics L."/>
            <person name="Vagvoelgyi C."/>
            <person name="Patrignani A."/>
            <person name="Fitzpatrick D."/>
            <person name="Nagy I."/>
            <person name="Doyle S."/>
            <person name="Anderson J.B."/>
            <person name="Grigoriev I.V."/>
            <person name="Gueldener U."/>
            <person name="Muensterkoetter M."/>
            <person name="Nagy L.G."/>
        </authorList>
    </citation>
    <scope>NUCLEOTIDE SEQUENCE [LARGE SCALE GENOMIC DNA]</scope>
    <source>
        <strain evidence="3">28-4</strain>
    </source>
</reference>
<sequence length="179" mass="20803">MPLLDHVYTAVHKTISLLPQAAEIPSGDEAHQIHESSMVLKSWLLTLDCYHKEDFEEWQEQEEEEHMDVLPEEVVQKQHAVVDADVVMIMVAVEVVKVIVILQEHRHIIVYDVYFWERQEELVLQAWDVHVDDLTEMKYMSQVDQDLDVVIDHDGQRGRSSEDTEDDPAPILHDNSTLV</sequence>
<keyword evidence="3" id="KW-1185">Reference proteome</keyword>
<accession>A0A2H3B8F0</accession>
<evidence type="ECO:0000313" key="2">
    <source>
        <dbReference type="EMBL" id="PBK60113.1"/>
    </source>
</evidence>
<name>A0A2H3B8F0_9AGAR</name>
<gene>
    <name evidence="2" type="ORF">ARMSODRAFT_982576</name>
</gene>
<dbReference type="EMBL" id="KZ293492">
    <property type="protein sequence ID" value="PBK60113.1"/>
    <property type="molecule type" value="Genomic_DNA"/>
</dbReference>
<dbReference type="AlphaFoldDB" id="A0A2H3B8F0"/>